<dbReference type="Proteomes" id="UP000193087">
    <property type="component" value="Unassembled WGS sequence"/>
</dbReference>
<dbReference type="InterPro" id="IPR022534">
    <property type="entry name" value="DUF2563"/>
</dbReference>
<evidence type="ECO:0000256" key="1">
    <source>
        <dbReference type="SAM" id="MobiDB-lite"/>
    </source>
</evidence>
<dbReference type="EMBL" id="LQPQ01000033">
    <property type="protein sequence ID" value="ORW84826.1"/>
    <property type="molecule type" value="Genomic_DNA"/>
</dbReference>
<dbReference type="OrthoDB" id="4750359at2"/>
<protein>
    <recommendedName>
        <fullName evidence="4">DUF2563 domain-containing protein</fullName>
    </recommendedName>
</protein>
<dbReference type="AlphaFoldDB" id="A0A1X2D9I6"/>
<evidence type="ECO:0000313" key="2">
    <source>
        <dbReference type="EMBL" id="ORW84826.1"/>
    </source>
</evidence>
<gene>
    <name evidence="2" type="ORF">AWC22_12800</name>
</gene>
<sequence length="104" mass="10982">MFVDTGLLHSAGDDSHRAGEHAQDGTDRLSRGPLLSRMFGDFAAAEAFHDAVGAAQAQHVRTLRAHQEALTAVGGRARQAAAEFAEMDHGNAAKVRAVQCNSDT</sequence>
<organism evidence="2 3">
    <name type="scientific">Mycobacterium riyadhense</name>
    <dbReference type="NCBI Taxonomy" id="486698"/>
    <lineage>
        <taxon>Bacteria</taxon>
        <taxon>Bacillati</taxon>
        <taxon>Actinomycetota</taxon>
        <taxon>Actinomycetes</taxon>
        <taxon>Mycobacteriales</taxon>
        <taxon>Mycobacteriaceae</taxon>
        <taxon>Mycobacterium</taxon>
    </lineage>
</organism>
<feature type="region of interest" description="Disordered" evidence="1">
    <location>
        <begin position="1"/>
        <end position="30"/>
    </location>
</feature>
<accession>A0A1X2D9I6</accession>
<dbReference type="RefSeq" id="WP_085249438.1">
    <property type="nucleotide sequence ID" value="NZ_CAJMWJ010000001.1"/>
</dbReference>
<evidence type="ECO:0000313" key="3">
    <source>
        <dbReference type="Proteomes" id="UP000193087"/>
    </source>
</evidence>
<dbReference type="STRING" id="486698.AWC22_12800"/>
<comment type="caution">
    <text evidence="2">The sequence shown here is derived from an EMBL/GenBank/DDBJ whole genome shotgun (WGS) entry which is preliminary data.</text>
</comment>
<feature type="compositionally biased region" description="Basic and acidic residues" evidence="1">
    <location>
        <begin position="11"/>
        <end position="30"/>
    </location>
</feature>
<evidence type="ECO:0008006" key="4">
    <source>
        <dbReference type="Google" id="ProtNLM"/>
    </source>
</evidence>
<dbReference type="GeneID" id="93494922"/>
<name>A0A1X2D9I6_9MYCO</name>
<dbReference type="Pfam" id="PF10817">
    <property type="entry name" value="DUF2563"/>
    <property type="match status" value="1"/>
</dbReference>
<proteinExistence type="predicted"/>
<keyword evidence="3" id="KW-1185">Reference proteome</keyword>
<reference evidence="2 3" key="1">
    <citation type="submission" date="2016-01" db="EMBL/GenBank/DDBJ databases">
        <title>The new phylogeny of the genus Mycobacterium.</title>
        <authorList>
            <person name="Tarcisio F."/>
            <person name="Conor M."/>
            <person name="Antonella G."/>
            <person name="Elisabetta G."/>
            <person name="Giulia F.S."/>
            <person name="Sara T."/>
            <person name="Anna F."/>
            <person name="Clotilde B."/>
            <person name="Roberto B."/>
            <person name="Veronica D.S."/>
            <person name="Fabio R."/>
            <person name="Monica P."/>
            <person name="Olivier J."/>
            <person name="Enrico T."/>
            <person name="Nicola S."/>
        </authorList>
    </citation>
    <scope>NUCLEOTIDE SEQUENCE [LARGE SCALE GENOMIC DNA]</scope>
    <source>
        <strain evidence="2 3">DSM 45176</strain>
    </source>
</reference>